<name>A0ABM8W0X1_GIGMA</name>
<sequence length="557" mass="64239">DYNSLNLIKKEAILKKNLVDFHKLNYGLVINSQKRYIATNRAFNSEPAIKSNIEKCHIKLTSPKDRKELFLLNNCINVSSFQSLPPKLVNVMVQSKNLFNNNNRSFNNFYFEADFPLVELNFERKTIKLTTDIKIAIDNALNSERPYNELIKVFNTFGYLLSLKIILGQKLRRSCILQKELDLVDLQIEFEENYSSELDKLFILWKDQYGFDEEYLMSINGKVVRKNDIEKWLNEHLKQDLKLLRIIGQSELVPLYELFEEPVRGNIKSILGIDNLPKILMTGVVQIIKNVEYYNVDFPSHLESSNYHIFAKVTRSNKYSFDVIDKAVVKIRSSNRTGFLAIIENFDEMNDLNAENLQIMWVLIGFPDEINFYSPHTRELSILSMETQDVDIGKSSVLISAPEHLPEESRIVLSFEYPLLGDYSRTQDGKIELKIDYNPYDNYDGRSEIYNFESGSEDDGVEDGSEDDGVECGSEDDDAESRSESDKVENGTENYGAEGVCESDEVESEYSNINTEYKIKYSLYSYIFIFNQEFVKADVSTSECKNVYLKAIGSLIS</sequence>
<reference evidence="2 3" key="1">
    <citation type="submission" date="2021-06" db="EMBL/GenBank/DDBJ databases">
        <authorList>
            <person name="Kallberg Y."/>
            <person name="Tangrot J."/>
            <person name="Rosling A."/>
        </authorList>
    </citation>
    <scope>NUCLEOTIDE SEQUENCE [LARGE SCALE GENOMIC DNA]</scope>
    <source>
        <strain evidence="2 3">120-4 pot B 10/14</strain>
    </source>
</reference>
<feature type="region of interest" description="Disordered" evidence="1">
    <location>
        <begin position="446"/>
        <end position="497"/>
    </location>
</feature>
<feature type="non-terminal residue" evidence="2">
    <location>
        <position position="1"/>
    </location>
</feature>
<dbReference type="Proteomes" id="UP000789901">
    <property type="component" value="Unassembled WGS sequence"/>
</dbReference>
<comment type="caution">
    <text evidence="2">The sequence shown here is derived from an EMBL/GenBank/DDBJ whole genome shotgun (WGS) entry which is preliminary data.</text>
</comment>
<feature type="compositionally biased region" description="Basic and acidic residues" evidence="1">
    <location>
        <begin position="480"/>
        <end position="490"/>
    </location>
</feature>
<proteinExistence type="predicted"/>
<keyword evidence="3" id="KW-1185">Reference proteome</keyword>
<evidence type="ECO:0000256" key="1">
    <source>
        <dbReference type="SAM" id="MobiDB-lite"/>
    </source>
</evidence>
<organism evidence="2 3">
    <name type="scientific">Gigaspora margarita</name>
    <dbReference type="NCBI Taxonomy" id="4874"/>
    <lineage>
        <taxon>Eukaryota</taxon>
        <taxon>Fungi</taxon>
        <taxon>Fungi incertae sedis</taxon>
        <taxon>Mucoromycota</taxon>
        <taxon>Glomeromycotina</taxon>
        <taxon>Glomeromycetes</taxon>
        <taxon>Diversisporales</taxon>
        <taxon>Gigasporaceae</taxon>
        <taxon>Gigaspora</taxon>
    </lineage>
</organism>
<accession>A0ABM8W0X1</accession>
<evidence type="ECO:0000313" key="2">
    <source>
        <dbReference type="EMBL" id="CAG8496443.1"/>
    </source>
</evidence>
<gene>
    <name evidence="2" type="ORF">GMARGA_LOCUS1981</name>
</gene>
<protein>
    <submittedName>
        <fullName evidence="2">40384_t:CDS:1</fullName>
    </submittedName>
</protein>
<evidence type="ECO:0000313" key="3">
    <source>
        <dbReference type="Proteomes" id="UP000789901"/>
    </source>
</evidence>
<dbReference type="EMBL" id="CAJVQB010000576">
    <property type="protein sequence ID" value="CAG8496443.1"/>
    <property type="molecule type" value="Genomic_DNA"/>
</dbReference>
<feature type="compositionally biased region" description="Acidic residues" evidence="1">
    <location>
        <begin position="455"/>
        <end position="479"/>
    </location>
</feature>